<evidence type="ECO:0000259" key="2">
    <source>
        <dbReference type="Pfam" id="PF13354"/>
    </source>
</evidence>
<accession>A0ABW2VFJ8</accession>
<dbReference type="InterPro" id="IPR012338">
    <property type="entry name" value="Beta-lactam/transpept-like"/>
</dbReference>
<keyword evidence="5" id="KW-1185">Reference proteome</keyword>
<dbReference type="InterPro" id="IPR040846">
    <property type="entry name" value="ORF_12_N"/>
</dbReference>
<dbReference type="InterPro" id="IPR000871">
    <property type="entry name" value="Beta-lactam_class-A"/>
</dbReference>
<gene>
    <name evidence="4" type="ORF">ACFQZP_12205</name>
</gene>
<dbReference type="Gene3D" id="1.10.8.620">
    <property type="entry name" value="ORF12 helical bundle domain-like"/>
    <property type="match status" value="1"/>
</dbReference>
<name>A0ABW2VFJ8_9ACTN</name>
<dbReference type="Gene3D" id="3.10.450.280">
    <property type="match status" value="1"/>
</dbReference>
<comment type="caution">
    <text evidence="4">The sequence shown here is derived from an EMBL/GenBank/DDBJ whole genome shotgun (WGS) entry which is preliminary data.</text>
</comment>
<evidence type="ECO:0000256" key="1">
    <source>
        <dbReference type="SAM" id="MobiDB-lite"/>
    </source>
</evidence>
<feature type="region of interest" description="Disordered" evidence="1">
    <location>
        <begin position="1"/>
        <end position="22"/>
    </location>
</feature>
<dbReference type="PANTHER" id="PTHR35333">
    <property type="entry name" value="BETA-LACTAMASE"/>
    <property type="match status" value="1"/>
</dbReference>
<dbReference type="GO" id="GO:0016787">
    <property type="term" value="F:hydrolase activity"/>
    <property type="evidence" value="ECO:0007669"/>
    <property type="project" value="UniProtKB-KW"/>
</dbReference>
<protein>
    <submittedName>
        <fullName evidence="4">Serine hydrolase</fullName>
    </submittedName>
</protein>
<proteinExistence type="predicted"/>
<dbReference type="InterPro" id="IPR045155">
    <property type="entry name" value="Beta-lactam_cat"/>
</dbReference>
<feature type="domain" description="ORF 12 gene product N-terminal" evidence="3">
    <location>
        <begin position="36"/>
        <end position="125"/>
    </location>
</feature>
<dbReference type="SUPFAM" id="SSF56601">
    <property type="entry name" value="beta-lactamase/transpeptidase-like"/>
    <property type="match status" value="1"/>
</dbReference>
<sequence length="445" mass="48219">MIEVPESAPSAPSASSDGSAASAPSAADEALAADGSLVGDASRWAVGLLTAAGLASDTCTDGRVVSVFPGRYLGGFSATLREWRTKGPFTVRSYRSVAHKSWTDLAGADGACHTLAVTIDSNGLVRGLNFQPEIVVPEVRDWDQLEDVVRIPGVAHSVLAARLEPGRTVVLHETDADRPMPAGSSYKLYVMRALVRAVENGELSWDDEVTVRPDLRSLPTGDMQELPDGTRVTVRETAYKMIAFSDNTGADLIAERLGRAAVERAVADSGHHDPALLRPFLYSRELFEIGWGAPELRAAWTERDEAGRRELLPRLARPLSVSIGDLGETVHQLGLDWHMSAYDVLEVLRGLADDGERDTTGTVEGILTAYPGLVIDREKWPRVFFKAGSCPGVMMFCWLLENRAGVRHVLVLQQAADEQKLIGDGQFLRWLGGRVVESGLLEATR</sequence>
<dbReference type="EMBL" id="JBHTEC010000001">
    <property type="protein sequence ID" value="MFD0282439.1"/>
    <property type="molecule type" value="Genomic_DNA"/>
</dbReference>
<evidence type="ECO:0000313" key="4">
    <source>
        <dbReference type="EMBL" id="MFD0282439.1"/>
    </source>
</evidence>
<dbReference type="RefSeq" id="WP_381257863.1">
    <property type="nucleotide sequence ID" value="NZ_JBHTBI010000021.1"/>
</dbReference>
<dbReference type="Pfam" id="PF18042">
    <property type="entry name" value="ORF_12_N"/>
    <property type="match status" value="1"/>
</dbReference>
<evidence type="ECO:0000313" key="5">
    <source>
        <dbReference type="Proteomes" id="UP001596957"/>
    </source>
</evidence>
<dbReference type="Gene3D" id="3.40.710.10">
    <property type="entry name" value="DD-peptidase/beta-lactamase superfamily"/>
    <property type="match status" value="1"/>
</dbReference>
<reference evidence="5" key="1">
    <citation type="journal article" date="2019" name="Int. J. Syst. Evol. Microbiol.">
        <title>The Global Catalogue of Microorganisms (GCM) 10K type strain sequencing project: providing services to taxonomists for standard genome sequencing and annotation.</title>
        <authorList>
            <consortium name="The Broad Institute Genomics Platform"/>
            <consortium name="The Broad Institute Genome Sequencing Center for Infectious Disease"/>
            <person name="Wu L."/>
            <person name="Ma J."/>
        </authorList>
    </citation>
    <scope>NUCLEOTIDE SEQUENCE [LARGE SCALE GENOMIC DNA]</scope>
    <source>
        <strain evidence="5">CGMCC 4.7198</strain>
    </source>
</reference>
<evidence type="ECO:0000259" key="3">
    <source>
        <dbReference type="Pfam" id="PF18042"/>
    </source>
</evidence>
<organism evidence="4 5">
    <name type="scientific">Streptomyces lutosisoli</name>
    <dbReference type="NCBI Taxonomy" id="2665721"/>
    <lineage>
        <taxon>Bacteria</taxon>
        <taxon>Bacillati</taxon>
        <taxon>Actinomycetota</taxon>
        <taxon>Actinomycetes</taxon>
        <taxon>Kitasatosporales</taxon>
        <taxon>Streptomycetaceae</taxon>
        <taxon>Streptomyces</taxon>
    </lineage>
</organism>
<dbReference type="Pfam" id="PF13354">
    <property type="entry name" value="Beta-lactamase2"/>
    <property type="match status" value="1"/>
</dbReference>
<keyword evidence="4" id="KW-0378">Hydrolase</keyword>
<feature type="domain" description="Beta-lactamase class A catalytic" evidence="2">
    <location>
        <begin position="174"/>
        <end position="278"/>
    </location>
</feature>
<dbReference type="Proteomes" id="UP001596957">
    <property type="component" value="Unassembled WGS sequence"/>
</dbReference>
<dbReference type="PANTHER" id="PTHR35333:SF5">
    <property type="entry name" value="CONSERVED LIPOPROTEIN LPQF-RELATED"/>
    <property type="match status" value="1"/>
</dbReference>